<feature type="domain" description="Glutamine amidotransferase type-2" evidence="8">
    <location>
        <begin position="2"/>
        <end position="215"/>
    </location>
</feature>
<dbReference type="PROSITE" id="PS51278">
    <property type="entry name" value="GATASE_TYPE_2"/>
    <property type="match status" value="1"/>
</dbReference>
<comment type="catalytic activity">
    <reaction evidence="7">
        <text>L-aspartate + L-glutamine + ATP + H2O = L-asparagine + L-glutamate + AMP + diphosphate + H(+)</text>
        <dbReference type="Rhea" id="RHEA:12228"/>
        <dbReference type="ChEBI" id="CHEBI:15377"/>
        <dbReference type="ChEBI" id="CHEBI:15378"/>
        <dbReference type="ChEBI" id="CHEBI:29985"/>
        <dbReference type="ChEBI" id="CHEBI:29991"/>
        <dbReference type="ChEBI" id="CHEBI:30616"/>
        <dbReference type="ChEBI" id="CHEBI:33019"/>
        <dbReference type="ChEBI" id="CHEBI:58048"/>
        <dbReference type="ChEBI" id="CHEBI:58359"/>
        <dbReference type="ChEBI" id="CHEBI:456215"/>
        <dbReference type="EC" id="6.3.5.4"/>
    </reaction>
</comment>
<dbReference type="Gene3D" id="3.40.50.620">
    <property type="entry name" value="HUPs"/>
    <property type="match status" value="1"/>
</dbReference>
<dbReference type="EMBL" id="JBGORX010000008">
    <property type="protein sequence ID" value="MFJ1269689.1"/>
    <property type="molecule type" value="Genomic_DNA"/>
</dbReference>
<keyword evidence="10" id="KW-1185">Reference proteome</keyword>
<dbReference type="InterPro" id="IPR051786">
    <property type="entry name" value="ASN_synthetase/amidase"/>
</dbReference>
<dbReference type="InterPro" id="IPR001962">
    <property type="entry name" value="Asn_synthase"/>
</dbReference>
<keyword evidence="6" id="KW-0315">Glutamine amidotransferase</keyword>
<dbReference type="InterPro" id="IPR006426">
    <property type="entry name" value="Asn_synth_AEB"/>
</dbReference>
<dbReference type="SUPFAM" id="SSF52402">
    <property type="entry name" value="Adenine nucleotide alpha hydrolases-like"/>
    <property type="match status" value="1"/>
</dbReference>
<dbReference type="PANTHER" id="PTHR43284:SF1">
    <property type="entry name" value="ASPARAGINE SYNTHETASE"/>
    <property type="match status" value="1"/>
</dbReference>
<keyword evidence="4" id="KW-0547">Nucleotide-binding</keyword>
<dbReference type="Proteomes" id="UP001615550">
    <property type="component" value="Unassembled WGS sequence"/>
</dbReference>
<proteinExistence type="inferred from homology"/>
<reference evidence="9 10" key="1">
    <citation type="submission" date="2024-08" db="EMBL/GenBank/DDBJ databases">
        <title>Draft Genome Sequence of Legionella lytica strain DSB2004, Isolated From a Fire Sprinkler System.</title>
        <authorList>
            <person name="Everhart A.D."/>
            <person name="Kidane D.T."/>
            <person name="Farone A.L."/>
            <person name="Farone M.B."/>
        </authorList>
    </citation>
    <scope>NUCLEOTIDE SEQUENCE [LARGE SCALE GENOMIC DNA]</scope>
    <source>
        <strain evidence="9 10">DSB2004</strain>
    </source>
</reference>
<organism evidence="9 10">
    <name type="scientific">Legionella lytica</name>
    <dbReference type="NCBI Taxonomy" id="96232"/>
    <lineage>
        <taxon>Bacteria</taxon>
        <taxon>Pseudomonadati</taxon>
        <taxon>Pseudomonadota</taxon>
        <taxon>Gammaproteobacteria</taxon>
        <taxon>Legionellales</taxon>
        <taxon>Legionellaceae</taxon>
        <taxon>Legionella</taxon>
    </lineage>
</organism>
<evidence type="ECO:0000256" key="7">
    <source>
        <dbReference type="ARBA" id="ARBA00048741"/>
    </source>
</evidence>
<evidence type="ECO:0000256" key="5">
    <source>
        <dbReference type="ARBA" id="ARBA00022840"/>
    </source>
</evidence>
<keyword evidence="5" id="KW-0067">ATP-binding</keyword>
<dbReference type="InterPro" id="IPR029055">
    <property type="entry name" value="Ntn_hydrolases_N"/>
</dbReference>
<name>A0ABW8DAF9_9GAMM</name>
<dbReference type="Pfam" id="PF00733">
    <property type="entry name" value="Asn_synthase"/>
    <property type="match status" value="1"/>
</dbReference>
<protein>
    <recommendedName>
        <fullName evidence="3">asparagine synthase (glutamine-hydrolyzing)</fullName>
        <ecNumber evidence="3">6.3.5.4</ecNumber>
    </recommendedName>
</protein>
<evidence type="ECO:0000256" key="3">
    <source>
        <dbReference type="ARBA" id="ARBA00012737"/>
    </source>
</evidence>
<comment type="similarity">
    <text evidence="2">Belongs to the asparagine synthetase family.</text>
</comment>
<keyword evidence="9" id="KW-0436">Ligase</keyword>
<dbReference type="CDD" id="cd01991">
    <property type="entry name" value="Asn_synthase_B_C"/>
    <property type="match status" value="1"/>
</dbReference>
<comment type="pathway">
    <text evidence="1">Amino-acid biosynthesis; L-asparagine biosynthesis; L-asparagine from L-aspartate (L-Gln route): step 1/1.</text>
</comment>
<evidence type="ECO:0000313" key="9">
    <source>
        <dbReference type="EMBL" id="MFJ1269689.1"/>
    </source>
</evidence>
<dbReference type="InterPro" id="IPR017932">
    <property type="entry name" value="GATase_2_dom"/>
</dbReference>
<dbReference type="PANTHER" id="PTHR43284">
    <property type="entry name" value="ASPARAGINE SYNTHETASE (GLUTAMINE-HYDROLYZING)"/>
    <property type="match status" value="1"/>
</dbReference>
<dbReference type="EC" id="6.3.5.4" evidence="3"/>
<comment type="caution">
    <text evidence="9">The sequence shown here is derived from an EMBL/GenBank/DDBJ whole genome shotgun (WGS) entry which is preliminary data.</text>
</comment>
<dbReference type="SUPFAM" id="SSF56235">
    <property type="entry name" value="N-terminal nucleophile aminohydrolases (Ntn hydrolases)"/>
    <property type="match status" value="1"/>
</dbReference>
<dbReference type="InterPro" id="IPR014729">
    <property type="entry name" value="Rossmann-like_a/b/a_fold"/>
</dbReference>
<evidence type="ECO:0000259" key="8">
    <source>
        <dbReference type="PROSITE" id="PS51278"/>
    </source>
</evidence>
<dbReference type="GO" id="GO:0004066">
    <property type="term" value="F:asparagine synthase (glutamine-hydrolyzing) activity"/>
    <property type="evidence" value="ECO:0007669"/>
    <property type="project" value="UniProtKB-EC"/>
</dbReference>
<sequence length="641" mass="72125">MCGFSGILSRTNWASGAEQLLFAMCQSIAHRGPDDQGIWFDAQAGIGLAHTRLAIVDLSPAGHQPMASANGRYMIVFNGEIYNHLKLREELALPTWRGHSDTETLLAGFEAWGIEQTIERSIGMFAFALWDKQSQTLTLGRDRAGEKPLYYGWQNEAFLFGSELKALKVHPDFKKELNPDALALFLRHNYIPAPHSIYKNIYKLAPGSYLQLSLKNPQPIVKNYWSATQTALTGFSSPFQGDAHEAVDELERLAKEAIGQQMIADVPLGAFLSGGIDSSTVVALMQAQSSRPVRTFSIGFHETNYNEAKYAKAVADHLGTQHTELYVTIDDALAVIPKLSNLYDEPFSDSSQIPTFLVSGLAKQQVTVALSGDAGDELFCGYNRYTMTSKLWNKINKVPLPVRRGAATLMRQISPRTWDRVSSVLPGVKRYSQVGSKVHKGAYVLASATVNEAYRRLVSHHDKPYSLLVSEGVEPDVFMDQHHADLSQLDDVNRMMAMDFVSYLPDDILVKVDRAAMGVSLETRVPFLDHRLIEFSWTLPLSMKLRDGQSKWPLRQLLDRYVPRSLIERPKMGFSIPLAEWLRGPLREWAETLLNEQRLQKEGIFNSTAIRLMWQQHLHGKGNFSALLWNVLMFQAWWEAQ</sequence>
<gene>
    <name evidence="9" type="primary">asnB</name>
    <name evidence="9" type="ORF">ACD661_14080</name>
</gene>
<evidence type="ECO:0000256" key="2">
    <source>
        <dbReference type="ARBA" id="ARBA00005752"/>
    </source>
</evidence>
<accession>A0ABW8DAF9</accession>
<dbReference type="Gene3D" id="3.60.20.10">
    <property type="entry name" value="Glutamine Phosphoribosylpyrophosphate, subunit 1, domain 1"/>
    <property type="match status" value="1"/>
</dbReference>
<evidence type="ECO:0000256" key="4">
    <source>
        <dbReference type="ARBA" id="ARBA00022741"/>
    </source>
</evidence>
<evidence type="ECO:0000256" key="1">
    <source>
        <dbReference type="ARBA" id="ARBA00005187"/>
    </source>
</evidence>
<evidence type="ECO:0000313" key="10">
    <source>
        <dbReference type="Proteomes" id="UP001615550"/>
    </source>
</evidence>
<dbReference type="PIRSF" id="PIRSF001589">
    <property type="entry name" value="Asn_synthetase_glu-h"/>
    <property type="match status" value="1"/>
</dbReference>
<dbReference type="RefSeq" id="WP_400188502.1">
    <property type="nucleotide sequence ID" value="NZ_JBGORX010000008.1"/>
</dbReference>
<dbReference type="CDD" id="cd00712">
    <property type="entry name" value="AsnB"/>
    <property type="match status" value="1"/>
</dbReference>
<dbReference type="InterPro" id="IPR033738">
    <property type="entry name" value="AsnB_N"/>
</dbReference>
<dbReference type="Pfam" id="PF13522">
    <property type="entry name" value="GATase_6"/>
    <property type="match status" value="1"/>
</dbReference>
<evidence type="ECO:0000256" key="6">
    <source>
        <dbReference type="ARBA" id="ARBA00022962"/>
    </source>
</evidence>
<dbReference type="NCBIfam" id="TIGR01536">
    <property type="entry name" value="asn_synth_AEB"/>
    <property type="match status" value="1"/>
</dbReference>